<dbReference type="Proteomes" id="UP000694701">
    <property type="component" value="Unplaced"/>
</dbReference>
<accession>A0A8C2JV71</accession>
<organism evidence="3 4">
    <name type="scientific">Cyprinus carpio</name>
    <name type="common">Common carp</name>
    <dbReference type="NCBI Taxonomy" id="7962"/>
    <lineage>
        <taxon>Eukaryota</taxon>
        <taxon>Metazoa</taxon>
        <taxon>Chordata</taxon>
        <taxon>Craniata</taxon>
        <taxon>Vertebrata</taxon>
        <taxon>Euteleostomi</taxon>
        <taxon>Actinopterygii</taxon>
        <taxon>Neopterygii</taxon>
        <taxon>Teleostei</taxon>
        <taxon>Ostariophysi</taxon>
        <taxon>Cypriniformes</taxon>
        <taxon>Cyprinidae</taxon>
        <taxon>Cyprininae</taxon>
        <taxon>Cyprinus</taxon>
    </lineage>
</organism>
<dbReference type="InterPro" id="IPR057437">
    <property type="entry name" value="PIF1/LRR1_PH"/>
</dbReference>
<evidence type="ECO:0000313" key="3">
    <source>
        <dbReference type="Ensembl" id="ENSCCRP00020100265.1"/>
    </source>
</evidence>
<sequence>MRLQCDVEVVNRALPSLGLRGHSRSRRAVLSIGKHADRSAPSSGLYLLICTARDRSGSKYKLKENIEKFFTWFVEEGKATVRLKEPAIDICLSKVKTYTNVFHEGLCLILCVCVCHTGGHQQLEELPLRRSAGTQRK</sequence>
<evidence type="ECO:0000259" key="2">
    <source>
        <dbReference type="Pfam" id="PF25344"/>
    </source>
</evidence>
<protein>
    <recommendedName>
        <fullName evidence="2">PIF1/LRR1 pleckstrin homology domain-containing protein</fullName>
    </recommendedName>
</protein>
<name>A0A8C2JV71_CYPCA</name>
<reference evidence="3" key="1">
    <citation type="submission" date="2025-08" db="UniProtKB">
        <authorList>
            <consortium name="Ensembl"/>
        </authorList>
    </citation>
    <scope>IDENTIFICATION</scope>
</reference>
<dbReference type="AlphaFoldDB" id="A0A8C2JV71"/>
<evidence type="ECO:0000256" key="1">
    <source>
        <dbReference type="ARBA" id="ARBA00023242"/>
    </source>
</evidence>
<evidence type="ECO:0000313" key="4">
    <source>
        <dbReference type="Proteomes" id="UP000694701"/>
    </source>
</evidence>
<keyword evidence="1" id="KW-0539">Nucleus</keyword>
<dbReference type="Pfam" id="PF25344">
    <property type="entry name" value="PH_LRR1"/>
    <property type="match status" value="1"/>
</dbReference>
<dbReference type="Ensembl" id="ENSCCRT00020109622.1">
    <property type="protein sequence ID" value="ENSCCRP00020100265.1"/>
    <property type="gene ID" value="ENSCCRG00020046064.1"/>
</dbReference>
<feature type="domain" description="PIF1/LRR1 pleckstrin homology" evidence="2">
    <location>
        <begin position="1"/>
        <end position="95"/>
    </location>
</feature>
<proteinExistence type="predicted"/>